<evidence type="ECO:0000313" key="3">
    <source>
        <dbReference type="Proteomes" id="UP000182229"/>
    </source>
</evidence>
<organism evidence="2 3">
    <name type="scientific">Cystobacter ferrugineus</name>
    <dbReference type="NCBI Taxonomy" id="83449"/>
    <lineage>
        <taxon>Bacteria</taxon>
        <taxon>Pseudomonadati</taxon>
        <taxon>Myxococcota</taxon>
        <taxon>Myxococcia</taxon>
        <taxon>Myxococcales</taxon>
        <taxon>Cystobacterineae</taxon>
        <taxon>Archangiaceae</taxon>
        <taxon>Cystobacter</taxon>
    </lineage>
</organism>
<accession>A0A1L9B695</accession>
<gene>
    <name evidence="2" type="ORF">BON30_26500</name>
</gene>
<dbReference type="NCBIfam" id="TIGR02270">
    <property type="entry name" value="TIGR02270 family protein"/>
    <property type="match status" value="1"/>
</dbReference>
<evidence type="ECO:0008006" key="4">
    <source>
        <dbReference type="Google" id="ProtNLM"/>
    </source>
</evidence>
<dbReference type="OrthoDB" id="5494927at2"/>
<dbReference type="AlphaFoldDB" id="A0A1L9B695"/>
<comment type="caution">
    <text evidence="2">The sequence shown here is derived from an EMBL/GenBank/DDBJ whole genome shotgun (WGS) entry which is preliminary data.</text>
</comment>
<reference evidence="2 3" key="2">
    <citation type="submission" date="2016-12" db="EMBL/GenBank/DDBJ databases">
        <title>Draft Genome Sequence of Cystobacter ferrugineus Strain Cbfe23.</title>
        <authorList>
            <person name="Akbar S."/>
            <person name="Dowd S.E."/>
            <person name="Stevens D.C."/>
        </authorList>
    </citation>
    <scope>NUCLEOTIDE SEQUENCE [LARGE SCALE GENOMIC DNA]</scope>
    <source>
        <strain evidence="2 3">Cbfe23</strain>
    </source>
</reference>
<dbReference type="STRING" id="83449.BON30_26500"/>
<dbReference type="InterPro" id="IPR011959">
    <property type="entry name" value="CHP02270"/>
</dbReference>
<dbReference type="Proteomes" id="UP000182229">
    <property type="component" value="Unassembled WGS sequence"/>
</dbReference>
<dbReference type="RefSeq" id="WP_071901208.1">
    <property type="nucleotide sequence ID" value="NZ_MPIN01000007.1"/>
</dbReference>
<feature type="region of interest" description="Disordered" evidence="1">
    <location>
        <begin position="314"/>
        <end position="340"/>
    </location>
</feature>
<evidence type="ECO:0000256" key="1">
    <source>
        <dbReference type="SAM" id="MobiDB-lite"/>
    </source>
</evidence>
<sequence length="439" mass="48053">MAAPPPYHALPISWDMLETHLDESCFLWGQWRRSLVAPDHVLEEVAELEGRLLAHVDALVLAGPQVASRLLVPVLCQDDEPGRVECAALALLLQEDAPEVALRSVLQAFLEGESGPRDGIRRALRLAGGTSLKTQLRTMLESARSPPVLAAILDVLGAWHVDIGPGLTTLLTHESSEVRAAAFRCVNAFPARMPDKALELGLRSALVEVGEAALEAGLIGGNRLAWLECRRQVAERGPLCGMAMRALAIAGGASHQRLLFEALENPPTRRDALRAFGLLGTVDAARICLALMREQPWAPLAAEAFSMITGRVMESTAGSREADDEDPEEPSTQYNPEEDLPLPEVSAVEAWWTEQARRFEPTARYVHGQPIGQEALLDALKDGSMYRRRALAPVLELRTRGELRITMDTWTRVQRAQMEAARRLPATRFSRSLEGGAYG</sequence>
<dbReference type="SUPFAM" id="SSF48371">
    <property type="entry name" value="ARM repeat"/>
    <property type="match status" value="1"/>
</dbReference>
<dbReference type="EMBL" id="MPIN01000007">
    <property type="protein sequence ID" value="OJH37740.1"/>
    <property type="molecule type" value="Genomic_DNA"/>
</dbReference>
<name>A0A1L9B695_9BACT</name>
<protein>
    <recommendedName>
        <fullName evidence="4">TIGR02270 family protein</fullName>
    </recommendedName>
</protein>
<proteinExistence type="predicted"/>
<keyword evidence="3" id="KW-1185">Reference proteome</keyword>
<evidence type="ECO:0000313" key="2">
    <source>
        <dbReference type="EMBL" id="OJH37740.1"/>
    </source>
</evidence>
<reference evidence="3" key="1">
    <citation type="submission" date="2016-11" db="EMBL/GenBank/DDBJ databases">
        <authorList>
            <person name="Shukria A."/>
            <person name="Stevens D.C."/>
        </authorList>
    </citation>
    <scope>NUCLEOTIDE SEQUENCE [LARGE SCALE GENOMIC DNA]</scope>
    <source>
        <strain evidence="3">Cbfe23</strain>
    </source>
</reference>
<dbReference type="InterPro" id="IPR016024">
    <property type="entry name" value="ARM-type_fold"/>
</dbReference>